<accession>A0A9W6M7T8</accession>
<dbReference type="EMBL" id="BSET01000001">
    <property type="protein sequence ID" value="GLK00399.1"/>
    <property type="molecule type" value="Genomic_DNA"/>
</dbReference>
<dbReference type="Proteomes" id="UP001142325">
    <property type="component" value="Unassembled WGS sequence"/>
</dbReference>
<evidence type="ECO:0000313" key="5">
    <source>
        <dbReference type="Proteomes" id="UP001142325"/>
    </source>
</evidence>
<protein>
    <submittedName>
        <fullName evidence="4">DNA-binding protein</fullName>
    </submittedName>
</protein>
<feature type="domain" description="HTH cro/C1-type" evidence="3">
    <location>
        <begin position="6"/>
        <end position="59"/>
    </location>
</feature>
<evidence type="ECO:0000256" key="1">
    <source>
        <dbReference type="SAM" id="MobiDB-lite"/>
    </source>
</evidence>
<proteinExistence type="predicted"/>
<dbReference type="RefSeq" id="WP_204938123.1">
    <property type="nucleotide sequence ID" value="NZ_BAAAUM010000001.1"/>
</dbReference>
<evidence type="ECO:0000313" key="4">
    <source>
        <dbReference type="EMBL" id="GLK00399.1"/>
    </source>
</evidence>
<organism evidence="4 5">
    <name type="scientific">Microbacterium keratanolyticum</name>
    <dbReference type="NCBI Taxonomy" id="67574"/>
    <lineage>
        <taxon>Bacteria</taxon>
        <taxon>Bacillati</taxon>
        <taxon>Actinomycetota</taxon>
        <taxon>Actinomycetes</taxon>
        <taxon>Micrococcales</taxon>
        <taxon>Microbacteriaceae</taxon>
        <taxon>Microbacterium</taxon>
    </lineage>
</organism>
<dbReference type="PROSITE" id="PS50943">
    <property type="entry name" value="HTH_CROC1"/>
    <property type="match status" value="1"/>
</dbReference>
<name>A0A9W6M7T8_9MICO</name>
<dbReference type="SUPFAM" id="SSF47413">
    <property type="entry name" value="lambda repressor-like DNA-binding domains"/>
    <property type="match status" value="1"/>
</dbReference>
<gene>
    <name evidence="4" type="ORF">GCM10017596_01140</name>
</gene>
<dbReference type="Gene3D" id="1.10.260.40">
    <property type="entry name" value="lambda repressor-like DNA-binding domains"/>
    <property type="match status" value="1"/>
</dbReference>
<comment type="caution">
    <text evidence="4">The sequence shown here is derived from an EMBL/GenBank/DDBJ whole genome shotgun (WGS) entry which is preliminary data.</text>
</comment>
<dbReference type="CDD" id="cd00093">
    <property type="entry name" value="HTH_XRE"/>
    <property type="match status" value="1"/>
</dbReference>
<dbReference type="SMART" id="SM00530">
    <property type="entry name" value="HTH_XRE"/>
    <property type="match status" value="1"/>
</dbReference>
<dbReference type="InterPro" id="IPR010982">
    <property type="entry name" value="Lambda_DNA-bd_dom_sf"/>
</dbReference>
<dbReference type="InterPro" id="IPR001387">
    <property type="entry name" value="Cro/C1-type_HTH"/>
</dbReference>
<feature type="region of interest" description="Disordered" evidence="1">
    <location>
        <begin position="148"/>
        <end position="173"/>
    </location>
</feature>
<evidence type="ECO:0000259" key="3">
    <source>
        <dbReference type="PROSITE" id="PS50943"/>
    </source>
</evidence>
<reference evidence="4" key="1">
    <citation type="journal article" date="2014" name="Int. J. Syst. Evol. Microbiol.">
        <title>Complete genome sequence of Corynebacterium casei LMG S-19264T (=DSM 44701T), isolated from a smear-ripened cheese.</title>
        <authorList>
            <consortium name="US DOE Joint Genome Institute (JGI-PGF)"/>
            <person name="Walter F."/>
            <person name="Albersmeier A."/>
            <person name="Kalinowski J."/>
            <person name="Ruckert C."/>
        </authorList>
    </citation>
    <scope>NUCLEOTIDE SEQUENCE</scope>
    <source>
        <strain evidence="4">VKM Ac-1958</strain>
    </source>
</reference>
<keyword evidence="2" id="KW-1133">Transmembrane helix</keyword>
<keyword evidence="4" id="KW-0238">DNA-binding</keyword>
<dbReference type="Pfam" id="PF01381">
    <property type="entry name" value="HTH_3"/>
    <property type="match status" value="1"/>
</dbReference>
<keyword evidence="2" id="KW-0472">Membrane</keyword>
<keyword evidence="5" id="KW-1185">Reference proteome</keyword>
<dbReference type="AlphaFoldDB" id="A0A9W6M7T8"/>
<sequence length="173" mass="19617">MNTTRIIELRQAQGWTQERLANESGVGLRTIQRLEAGQDASLETLSLVADALQVAVRELFTVIEDETLNARVESLQVRADEQQAARDRITQAWRWLYFGIGIIATLVSFTFPYGIVLFLSYWSGGFLILLALRRLVIEPRLDEKYPLSRERPRTRKAKRAANEQKADAAALDA</sequence>
<dbReference type="GO" id="GO:0003677">
    <property type="term" value="F:DNA binding"/>
    <property type="evidence" value="ECO:0007669"/>
    <property type="project" value="UniProtKB-KW"/>
</dbReference>
<keyword evidence="2" id="KW-0812">Transmembrane</keyword>
<feature type="transmembrane region" description="Helical" evidence="2">
    <location>
        <begin position="95"/>
        <end position="113"/>
    </location>
</feature>
<feature type="transmembrane region" description="Helical" evidence="2">
    <location>
        <begin position="119"/>
        <end position="136"/>
    </location>
</feature>
<reference evidence="4" key="2">
    <citation type="submission" date="2023-01" db="EMBL/GenBank/DDBJ databases">
        <authorList>
            <person name="Sun Q."/>
            <person name="Evtushenko L."/>
        </authorList>
    </citation>
    <scope>NUCLEOTIDE SEQUENCE</scope>
    <source>
        <strain evidence="4">VKM Ac-1958</strain>
    </source>
</reference>
<evidence type="ECO:0000256" key="2">
    <source>
        <dbReference type="SAM" id="Phobius"/>
    </source>
</evidence>